<reference evidence="1 2" key="1">
    <citation type="journal article" date="2020" name="Phytopathology">
        <title>Genome Sequence Resources of Colletotrichum truncatum, C. plurivorum, C. musicola, and C. sojae: Four Species Pathogenic to Soybean (Glycine max).</title>
        <authorList>
            <person name="Rogerio F."/>
            <person name="Boufleur T.R."/>
            <person name="Ciampi-Guillardi M."/>
            <person name="Sukno S.A."/>
            <person name="Thon M.R."/>
            <person name="Massola Junior N.S."/>
            <person name="Baroncelli R."/>
        </authorList>
    </citation>
    <scope>NUCLEOTIDE SEQUENCE [LARGE SCALE GENOMIC DNA]</scope>
    <source>
        <strain evidence="1 2">CMES1059</strain>
    </source>
</reference>
<gene>
    <name evidence="1" type="ORF">CTRU02_202257</name>
</gene>
<name>A0ACC3ZJY9_COLTU</name>
<proteinExistence type="predicted"/>
<dbReference type="Proteomes" id="UP000805649">
    <property type="component" value="Unassembled WGS sequence"/>
</dbReference>
<organism evidence="1 2">
    <name type="scientific">Colletotrichum truncatum</name>
    <name type="common">Anthracnose fungus</name>
    <name type="synonym">Colletotrichum capsici</name>
    <dbReference type="NCBI Taxonomy" id="5467"/>
    <lineage>
        <taxon>Eukaryota</taxon>
        <taxon>Fungi</taxon>
        <taxon>Dikarya</taxon>
        <taxon>Ascomycota</taxon>
        <taxon>Pezizomycotina</taxon>
        <taxon>Sordariomycetes</taxon>
        <taxon>Hypocreomycetidae</taxon>
        <taxon>Glomerellales</taxon>
        <taxon>Glomerellaceae</taxon>
        <taxon>Colletotrichum</taxon>
        <taxon>Colletotrichum truncatum species complex</taxon>
    </lineage>
</organism>
<evidence type="ECO:0000313" key="2">
    <source>
        <dbReference type="Proteomes" id="UP000805649"/>
    </source>
</evidence>
<protein>
    <submittedName>
        <fullName evidence="1">Uncharacterized protein</fullName>
    </submittedName>
</protein>
<dbReference type="EMBL" id="VUJX02000001">
    <property type="protein sequence ID" value="KAL0944370.1"/>
    <property type="molecule type" value="Genomic_DNA"/>
</dbReference>
<keyword evidence="2" id="KW-1185">Reference proteome</keyword>
<comment type="caution">
    <text evidence="1">The sequence shown here is derived from an EMBL/GenBank/DDBJ whole genome shotgun (WGS) entry which is preliminary data.</text>
</comment>
<evidence type="ECO:0000313" key="1">
    <source>
        <dbReference type="EMBL" id="KAL0944370.1"/>
    </source>
</evidence>
<sequence length="38" mass="4464">MLMVLMDMQTAGYPKVERRRTRIWPTWSIHDQVSSSVG</sequence>
<accession>A0ACC3ZJY9</accession>